<dbReference type="SUPFAM" id="SSF81606">
    <property type="entry name" value="PP2C-like"/>
    <property type="match status" value="1"/>
</dbReference>
<dbReference type="PANTHER" id="PTHR43156:SF2">
    <property type="entry name" value="STAGE II SPORULATION PROTEIN E"/>
    <property type="match status" value="1"/>
</dbReference>
<dbReference type="EMBL" id="RQGH01000033">
    <property type="protein sequence ID" value="TGL59955.1"/>
    <property type="molecule type" value="Genomic_DNA"/>
</dbReference>
<feature type="transmembrane region" description="Helical" evidence="8">
    <location>
        <begin position="152"/>
        <end position="176"/>
    </location>
</feature>
<sequence length="577" mass="65113">MKTVHYTRILLWTPIIFIGYFISAQIGFNIAFLNSQVSPVWPPEGVGLSSLLLLGPVALPGIYLGATLANFYNNPHIQTAFIIGIGNTLSSYVNYRIIKRVTEKTDPLYSTKDLIYFLSIGTFPGSFISAVLGVTSLWYWDFLSSELYFNVFFTWFSGEMLGFLIVAPLLFVWFYPKSKLNLDVSKQLELFLWIIIVYISGSIAFSDEWPLLFVPIPFVIVTSIRFRQFGATLSTVVLSYTAVTLTIDGKGVFARRDASGLSINDSLIFLDAFLFCISGIAYFLVTATRERERAQETSLKSLQVLNELKEKANEELEQKVLERTAVIEEQRIEIEKQLDMAKRIQESLFPQKEIIPNGVEILFKNIPMMKVGGDLYDIVWRHDKQELGVFICDVSGHGIPAALLSALVKTSLEKWKEDPKDLKENLESIRNQIIPNLREHFVTASLLHLYTDSGVLTFARAGHFPLFIIRKSGALVSLKPMGRIITPIFDILAEEEKFQLEKGDLIVLLTDGLTEARDPSTLQMFGEDKLLNLVRDLRGQPLIEIRDEVFQSVIHLSGGIQAIQDDLTLGLIRYTGV</sequence>
<keyword evidence="3 8" id="KW-0812">Transmembrane</keyword>
<dbReference type="PANTHER" id="PTHR43156">
    <property type="entry name" value="STAGE II SPORULATION PROTEIN E-RELATED"/>
    <property type="match status" value="1"/>
</dbReference>
<keyword evidence="5 8" id="KW-1133">Transmembrane helix</keyword>
<evidence type="ECO:0000256" key="5">
    <source>
        <dbReference type="ARBA" id="ARBA00022989"/>
    </source>
</evidence>
<dbReference type="Pfam" id="PF05231">
    <property type="entry name" value="MASE1"/>
    <property type="match status" value="1"/>
</dbReference>
<feature type="transmembrane region" description="Helical" evidence="8">
    <location>
        <begin position="114"/>
        <end position="140"/>
    </location>
</feature>
<accession>A0A4Z1A0D3</accession>
<feature type="transmembrane region" description="Helical" evidence="8">
    <location>
        <begin position="12"/>
        <end position="33"/>
    </location>
</feature>
<dbReference type="GO" id="GO:0005886">
    <property type="term" value="C:plasma membrane"/>
    <property type="evidence" value="ECO:0007669"/>
    <property type="project" value="UniProtKB-SubCell"/>
</dbReference>
<feature type="transmembrane region" description="Helical" evidence="8">
    <location>
        <begin position="267"/>
        <end position="285"/>
    </location>
</feature>
<evidence type="ECO:0000256" key="1">
    <source>
        <dbReference type="ARBA" id="ARBA00004651"/>
    </source>
</evidence>
<comment type="subcellular location">
    <subcellularLocation>
        <location evidence="1">Cell membrane</location>
        <topology evidence="1">Multi-pass membrane protein</topology>
    </subcellularLocation>
</comment>
<evidence type="ECO:0000256" key="2">
    <source>
        <dbReference type="ARBA" id="ARBA00022475"/>
    </source>
</evidence>
<dbReference type="AlphaFoldDB" id="A0A4Z1A0D3"/>
<dbReference type="InterPro" id="IPR036457">
    <property type="entry name" value="PPM-type-like_dom_sf"/>
</dbReference>
<feature type="transmembrane region" description="Helical" evidence="8">
    <location>
        <begin position="76"/>
        <end position="93"/>
    </location>
</feature>
<dbReference type="GO" id="GO:0016791">
    <property type="term" value="F:phosphatase activity"/>
    <property type="evidence" value="ECO:0007669"/>
    <property type="project" value="TreeGrafter"/>
</dbReference>
<gene>
    <name evidence="10" type="ORF">EHQ62_16475</name>
</gene>
<comment type="caution">
    <text evidence="10">The sequence shown here is derived from an EMBL/GenBank/DDBJ whole genome shotgun (WGS) entry which is preliminary data.</text>
</comment>
<keyword evidence="6 8" id="KW-0472">Membrane</keyword>
<dbReference type="Gene3D" id="3.60.40.10">
    <property type="entry name" value="PPM-type phosphatase domain"/>
    <property type="match status" value="1"/>
</dbReference>
<protein>
    <submittedName>
        <fullName evidence="10">Serine/threonine protein phosphatase</fullName>
    </submittedName>
</protein>
<name>A0A4Z1A0D3_9LEPT</name>
<feature type="domain" description="PPM-type phosphatase" evidence="9">
    <location>
        <begin position="356"/>
        <end position="574"/>
    </location>
</feature>
<dbReference type="InterPro" id="IPR052016">
    <property type="entry name" value="Bact_Sigma-Reg"/>
</dbReference>
<dbReference type="SMART" id="SM00331">
    <property type="entry name" value="PP2C_SIG"/>
    <property type="match status" value="1"/>
</dbReference>
<dbReference type="InterPro" id="IPR001932">
    <property type="entry name" value="PPM-type_phosphatase-like_dom"/>
</dbReference>
<dbReference type="InterPro" id="IPR007895">
    <property type="entry name" value="MASE1"/>
</dbReference>
<keyword evidence="11" id="KW-1185">Reference proteome</keyword>
<evidence type="ECO:0000256" key="8">
    <source>
        <dbReference type="SAM" id="Phobius"/>
    </source>
</evidence>
<evidence type="ECO:0000256" key="4">
    <source>
        <dbReference type="ARBA" id="ARBA00022801"/>
    </source>
</evidence>
<dbReference type="RefSeq" id="WP_135644836.1">
    <property type="nucleotide sequence ID" value="NZ_RQGH01000033.1"/>
</dbReference>
<feature type="transmembrane region" description="Helical" evidence="8">
    <location>
        <begin position="188"/>
        <end position="206"/>
    </location>
</feature>
<dbReference type="Pfam" id="PF07228">
    <property type="entry name" value="SpoIIE"/>
    <property type="match status" value="1"/>
</dbReference>
<dbReference type="Proteomes" id="UP000297567">
    <property type="component" value="Unassembled WGS sequence"/>
</dbReference>
<keyword evidence="4" id="KW-0378">Hydrolase</keyword>
<evidence type="ECO:0000256" key="3">
    <source>
        <dbReference type="ARBA" id="ARBA00022692"/>
    </source>
</evidence>
<reference evidence="10" key="1">
    <citation type="journal article" date="2019" name="PLoS Negl. Trop. Dis.">
        <title>Revisiting the worldwide diversity of Leptospira species in the environment.</title>
        <authorList>
            <person name="Vincent A.T."/>
            <person name="Schiettekatte O."/>
            <person name="Bourhy P."/>
            <person name="Veyrier F.J."/>
            <person name="Picardeau M."/>
        </authorList>
    </citation>
    <scope>NUCLEOTIDE SEQUENCE [LARGE SCALE GENOMIC DNA]</scope>
    <source>
        <strain evidence="10">201702451</strain>
    </source>
</reference>
<evidence type="ECO:0000313" key="10">
    <source>
        <dbReference type="EMBL" id="TGL59955.1"/>
    </source>
</evidence>
<keyword evidence="2" id="KW-1003">Cell membrane</keyword>
<evidence type="ECO:0000256" key="7">
    <source>
        <dbReference type="SAM" id="Coils"/>
    </source>
</evidence>
<feature type="transmembrane region" description="Helical" evidence="8">
    <location>
        <begin position="226"/>
        <end position="247"/>
    </location>
</feature>
<evidence type="ECO:0000259" key="9">
    <source>
        <dbReference type="SMART" id="SM00331"/>
    </source>
</evidence>
<evidence type="ECO:0000256" key="6">
    <source>
        <dbReference type="ARBA" id="ARBA00023136"/>
    </source>
</evidence>
<organism evidence="10 11">
    <name type="scientific">Leptospira jelokensis</name>
    <dbReference type="NCBI Taxonomy" id="2484931"/>
    <lineage>
        <taxon>Bacteria</taxon>
        <taxon>Pseudomonadati</taxon>
        <taxon>Spirochaetota</taxon>
        <taxon>Spirochaetia</taxon>
        <taxon>Leptospirales</taxon>
        <taxon>Leptospiraceae</taxon>
        <taxon>Leptospira</taxon>
    </lineage>
</organism>
<feature type="coiled-coil region" evidence="7">
    <location>
        <begin position="299"/>
        <end position="347"/>
    </location>
</feature>
<evidence type="ECO:0000313" key="11">
    <source>
        <dbReference type="Proteomes" id="UP000297567"/>
    </source>
</evidence>
<feature type="transmembrane region" description="Helical" evidence="8">
    <location>
        <begin position="45"/>
        <end position="64"/>
    </location>
</feature>
<proteinExistence type="predicted"/>
<keyword evidence="7" id="KW-0175">Coiled coil</keyword>